<feature type="transmembrane region" description="Helical" evidence="1">
    <location>
        <begin position="120"/>
        <end position="141"/>
    </location>
</feature>
<evidence type="ECO:0000313" key="2">
    <source>
        <dbReference type="EMBL" id="RWZ78752.1"/>
    </source>
</evidence>
<keyword evidence="3" id="KW-1185">Reference proteome</keyword>
<keyword evidence="1" id="KW-0812">Transmembrane</keyword>
<dbReference type="EMBL" id="SCKX01000001">
    <property type="protein sequence ID" value="RWZ78752.1"/>
    <property type="molecule type" value="Genomic_DNA"/>
</dbReference>
<comment type="caution">
    <text evidence="2">The sequence shown here is derived from an EMBL/GenBank/DDBJ whole genome shotgun (WGS) entry which is preliminary data.</text>
</comment>
<evidence type="ECO:0000313" key="3">
    <source>
        <dbReference type="Proteomes" id="UP000289257"/>
    </source>
</evidence>
<protein>
    <recommendedName>
        <fullName evidence="4">Glycosyl-4,4'-diaponeurosporenoate acyltransferase</fullName>
    </recommendedName>
</protein>
<sequence length="169" mass="19716">MIDSMEYLALSAGVLFGLAYLHFSQAIDWILVVLHYAFFRSKDSFYGLYDNTEQESVYEHLKYTETIAVKDYADYLRIHQSARPSAYKRFREYYDTLVRVILVRVLPITLLPAVLFWANWYYYIGGVLIALGVLALYAIIVKPRGAGARKRLMVFAVMRDYLKDNKKTK</sequence>
<proteinExistence type="predicted"/>
<gene>
    <name evidence="2" type="ORF">EOT05_03315</name>
</gene>
<feature type="transmembrane region" description="Helical" evidence="1">
    <location>
        <begin position="96"/>
        <end position="114"/>
    </location>
</feature>
<organism evidence="2 3">
    <name type="scientific">Candidatus Microsaccharimonas sossegonensis</name>
    <dbReference type="NCBI Taxonomy" id="2506948"/>
    <lineage>
        <taxon>Bacteria</taxon>
        <taxon>Candidatus Saccharimonadota</taxon>
        <taxon>Candidatus Saccharimonadia</taxon>
        <taxon>Candidatus Saccharimonadales</taxon>
        <taxon>Candidatus Saccharimonadaceae</taxon>
        <taxon>Candidatus Microsaccharimonas</taxon>
    </lineage>
</organism>
<accession>A0A4Q0AHT8</accession>
<reference evidence="2" key="1">
    <citation type="submission" date="2019-01" db="EMBL/GenBank/DDBJ databases">
        <title>Genomic signatures and co-occurrence patterns of the ultra-small Saccharimodia (Patescibacteria phylum) suggest a symbiotic lifestyle.</title>
        <authorList>
            <person name="Lemos L."/>
            <person name="Medeiros J."/>
            <person name="Andreote F."/>
            <person name="Fernandes G."/>
            <person name="Varani A."/>
            <person name="Oliveira G."/>
            <person name="Pylro V."/>
        </authorList>
    </citation>
    <scope>NUCLEOTIDE SEQUENCE [LARGE SCALE GENOMIC DNA]</scope>
    <source>
        <strain evidence="2">AMD02</strain>
    </source>
</reference>
<evidence type="ECO:0000256" key="1">
    <source>
        <dbReference type="SAM" id="Phobius"/>
    </source>
</evidence>
<evidence type="ECO:0008006" key="4">
    <source>
        <dbReference type="Google" id="ProtNLM"/>
    </source>
</evidence>
<dbReference type="AlphaFoldDB" id="A0A4Q0AHT8"/>
<keyword evidence="1" id="KW-1133">Transmembrane helix</keyword>
<name>A0A4Q0AHT8_9BACT</name>
<feature type="transmembrane region" description="Helical" evidence="1">
    <location>
        <begin position="20"/>
        <end position="39"/>
    </location>
</feature>
<keyword evidence="1" id="KW-0472">Membrane</keyword>
<dbReference type="Proteomes" id="UP000289257">
    <property type="component" value="Unassembled WGS sequence"/>
</dbReference>